<dbReference type="Pfam" id="PF02597">
    <property type="entry name" value="ThiS"/>
    <property type="match status" value="1"/>
</dbReference>
<dbReference type="InterPro" id="IPR003749">
    <property type="entry name" value="ThiS/MoaD-like"/>
</dbReference>
<dbReference type="InterPro" id="IPR016155">
    <property type="entry name" value="Mopterin_synth/thiamin_S_b"/>
</dbReference>
<dbReference type="PANTHER" id="PTHR34472">
    <property type="entry name" value="SULFUR CARRIER PROTEIN THIS"/>
    <property type="match status" value="1"/>
</dbReference>
<dbReference type="NCBIfam" id="TIGR01683">
    <property type="entry name" value="thiS"/>
    <property type="match status" value="1"/>
</dbReference>
<dbReference type="AlphaFoldDB" id="A0A414P345"/>
<proteinExistence type="predicted"/>
<comment type="caution">
    <text evidence="1">The sequence shown here is derived from an EMBL/GenBank/DDBJ whole genome shotgun (WGS) entry which is preliminary data.</text>
</comment>
<evidence type="ECO:0000313" key="1">
    <source>
        <dbReference type="EMBL" id="RHF59307.1"/>
    </source>
</evidence>
<sequence length="65" mass="7315">MITVNGKEVKGQEEQTVADYLEENGYRMNRIAVELNGEILPKYKYSETRLKDGDSMEIVTFVGGG</sequence>
<dbReference type="Gene3D" id="3.10.20.30">
    <property type="match status" value="1"/>
</dbReference>
<dbReference type="EMBL" id="QRHG01000023">
    <property type="protein sequence ID" value="RHF59307.1"/>
    <property type="molecule type" value="Genomic_DNA"/>
</dbReference>
<dbReference type="SUPFAM" id="SSF54285">
    <property type="entry name" value="MoaD/ThiS"/>
    <property type="match status" value="1"/>
</dbReference>
<protein>
    <submittedName>
        <fullName evidence="1">Sulfur carrier protein ThiS</fullName>
    </submittedName>
</protein>
<dbReference type="InterPro" id="IPR012675">
    <property type="entry name" value="Beta-grasp_dom_sf"/>
</dbReference>
<dbReference type="InterPro" id="IPR010035">
    <property type="entry name" value="Thi_S"/>
</dbReference>
<dbReference type="CDD" id="cd00565">
    <property type="entry name" value="Ubl_ThiS"/>
    <property type="match status" value="1"/>
</dbReference>
<gene>
    <name evidence="1" type="primary">thiS</name>
    <name evidence="1" type="ORF">DW672_09230</name>
</gene>
<dbReference type="GeneID" id="77335067"/>
<accession>A0A414P345</accession>
<dbReference type="Proteomes" id="UP000284902">
    <property type="component" value="Unassembled WGS sequence"/>
</dbReference>
<dbReference type="PANTHER" id="PTHR34472:SF1">
    <property type="entry name" value="SULFUR CARRIER PROTEIN THIS"/>
    <property type="match status" value="1"/>
</dbReference>
<dbReference type="RefSeq" id="WP_044940022.1">
    <property type="nucleotide sequence ID" value="NZ_CABKOA010000040.1"/>
</dbReference>
<reference evidence="1 2" key="1">
    <citation type="submission" date="2018-08" db="EMBL/GenBank/DDBJ databases">
        <title>A genome reference for cultivated species of the human gut microbiota.</title>
        <authorList>
            <person name="Zou Y."/>
            <person name="Xue W."/>
            <person name="Luo G."/>
        </authorList>
    </citation>
    <scope>NUCLEOTIDE SEQUENCE [LARGE SCALE GENOMIC DNA]</scope>
    <source>
        <strain evidence="1 2">AM25-1LB</strain>
    </source>
</reference>
<organism evidence="1 2">
    <name type="scientific">[Ruminococcus] lactaris</name>
    <dbReference type="NCBI Taxonomy" id="46228"/>
    <lineage>
        <taxon>Bacteria</taxon>
        <taxon>Bacillati</taxon>
        <taxon>Bacillota</taxon>
        <taxon>Clostridia</taxon>
        <taxon>Lachnospirales</taxon>
        <taxon>Lachnospiraceae</taxon>
        <taxon>Mediterraneibacter</taxon>
    </lineage>
</organism>
<name>A0A414P345_9FIRM</name>
<evidence type="ECO:0000313" key="2">
    <source>
        <dbReference type="Proteomes" id="UP000284902"/>
    </source>
</evidence>